<dbReference type="PANTHER" id="PTHR30157">
    <property type="entry name" value="FERRIC REDUCTASE, NADPH-DEPENDENT"/>
    <property type="match status" value="1"/>
</dbReference>
<dbReference type="InterPro" id="IPR039374">
    <property type="entry name" value="SIP_fam"/>
</dbReference>
<dbReference type="SUPFAM" id="SSF63380">
    <property type="entry name" value="Riboflavin synthase domain-like"/>
    <property type="match status" value="1"/>
</dbReference>
<dbReference type="EMBL" id="RJJQ01000012">
    <property type="protein sequence ID" value="RNI21100.1"/>
    <property type="molecule type" value="Genomic_DNA"/>
</dbReference>
<evidence type="ECO:0000259" key="1">
    <source>
        <dbReference type="PROSITE" id="PS51384"/>
    </source>
</evidence>
<dbReference type="CDD" id="cd06193">
    <property type="entry name" value="siderophore_interacting"/>
    <property type="match status" value="1"/>
</dbReference>
<dbReference type="Proteomes" id="UP000271678">
    <property type="component" value="Unassembled WGS sequence"/>
</dbReference>
<dbReference type="OrthoDB" id="3291337at2"/>
<dbReference type="InterPro" id="IPR007037">
    <property type="entry name" value="SIP_rossman_dom"/>
</dbReference>
<sequence length="266" mass="29000">MGFSDGRKQSGLYHAEVTRSARLSPHVQRVTFAGDDIRRMPQHGFDQWFRLFLPRPDGTTDFDAVPDSFGLGGYLRYLTKKSGTRPPFRSYTVRELRSDQGELDVDFVIHGDAGIAGPWAQRAEPGEHVVLLDQGRGFDPLDDAAFVLLAADESALPAVAGILRDLPRDATGLAIIETGDPADRQALDAPDGFEIRWLTRDDPHATAGVAALAEVASFTPDEPVRLQAYFGGEQAMVAGSRRHLVAAGVPKSRIEFTGYWKVGRAG</sequence>
<protein>
    <submittedName>
        <fullName evidence="2">Siderophore-interacting protein</fullName>
    </submittedName>
</protein>
<comment type="caution">
    <text evidence="2">The sequence shown here is derived from an EMBL/GenBank/DDBJ whole genome shotgun (WGS) entry which is preliminary data.</text>
</comment>
<dbReference type="InterPro" id="IPR013113">
    <property type="entry name" value="SIP_FAD-bd"/>
</dbReference>
<name>A0A3M9M6C8_9MICO</name>
<dbReference type="InterPro" id="IPR039261">
    <property type="entry name" value="FNR_nucleotide-bd"/>
</dbReference>
<evidence type="ECO:0000313" key="3">
    <source>
        <dbReference type="Proteomes" id="UP000271678"/>
    </source>
</evidence>
<dbReference type="Pfam" id="PF08021">
    <property type="entry name" value="FAD_binding_9"/>
    <property type="match status" value="1"/>
</dbReference>
<dbReference type="AlphaFoldDB" id="A0A3M9M6C8"/>
<accession>A0A3M9M6C8</accession>
<keyword evidence="3" id="KW-1185">Reference proteome</keyword>
<dbReference type="PROSITE" id="PS51384">
    <property type="entry name" value="FAD_FR"/>
    <property type="match status" value="1"/>
</dbReference>
<dbReference type="PANTHER" id="PTHR30157:SF0">
    <property type="entry name" value="NADPH-DEPENDENT FERRIC-CHELATE REDUCTASE"/>
    <property type="match status" value="1"/>
</dbReference>
<dbReference type="RefSeq" id="WP_123271818.1">
    <property type="nucleotide sequence ID" value="NZ_RJJQ01000012.1"/>
</dbReference>
<organism evidence="2 3">
    <name type="scientific">Flexivirga caeni</name>
    <dbReference type="NCBI Taxonomy" id="2294115"/>
    <lineage>
        <taxon>Bacteria</taxon>
        <taxon>Bacillati</taxon>
        <taxon>Actinomycetota</taxon>
        <taxon>Actinomycetes</taxon>
        <taxon>Micrococcales</taxon>
        <taxon>Dermacoccaceae</taxon>
        <taxon>Flexivirga</taxon>
    </lineage>
</organism>
<dbReference type="InterPro" id="IPR017938">
    <property type="entry name" value="Riboflavin_synthase-like_b-brl"/>
</dbReference>
<gene>
    <name evidence="2" type="ORF">EFY87_12540</name>
</gene>
<evidence type="ECO:0000313" key="2">
    <source>
        <dbReference type="EMBL" id="RNI21100.1"/>
    </source>
</evidence>
<dbReference type="Gene3D" id="3.40.50.80">
    <property type="entry name" value="Nucleotide-binding domain of ferredoxin-NADP reductase (FNR) module"/>
    <property type="match status" value="1"/>
</dbReference>
<feature type="domain" description="FAD-binding FR-type" evidence="1">
    <location>
        <begin position="10"/>
        <end position="142"/>
    </location>
</feature>
<reference evidence="2 3" key="1">
    <citation type="submission" date="2018-11" db="EMBL/GenBank/DDBJ databases">
        <title>Draft genome of Simplicispira Flexivirga sp. BO-16.</title>
        <authorList>
            <person name="Im W.T."/>
        </authorList>
    </citation>
    <scope>NUCLEOTIDE SEQUENCE [LARGE SCALE GENOMIC DNA]</scope>
    <source>
        <strain evidence="2 3">BO-16</strain>
    </source>
</reference>
<proteinExistence type="predicted"/>
<dbReference type="InterPro" id="IPR017927">
    <property type="entry name" value="FAD-bd_FR_type"/>
</dbReference>
<dbReference type="GO" id="GO:0016491">
    <property type="term" value="F:oxidoreductase activity"/>
    <property type="evidence" value="ECO:0007669"/>
    <property type="project" value="InterPro"/>
</dbReference>
<dbReference type="Gene3D" id="2.40.30.10">
    <property type="entry name" value="Translation factors"/>
    <property type="match status" value="1"/>
</dbReference>
<dbReference type="Pfam" id="PF04954">
    <property type="entry name" value="SIP"/>
    <property type="match status" value="1"/>
</dbReference>